<comment type="caution">
    <text evidence="1">The sequence shown here is derived from an EMBL/GenBank/DDBJ whole genome shotgun (WGS) entry which is preliminary data.</text>
</comment>
<proteinExistence type="predicted"/>
<dbReference type="Proteomes" id="UP001597283">
    <property type="component" value="Unassembled WGS sequence"/>
</dbReference>
<protein>
    <submittedName>
        <fullName evidence="1">Uncharacterized protein</fullName>
    </submittedName>
</protein>
<reference evidence="2" key="1">
    <citation type="journal article" date="2019" name="Int. J. Syst. Evol. Microbiol.">
        <title>The Global Catalogue of Microorganisms (GCM) 10K type strain sequencing project: providing services to taxonomists for standard genome sequencing and annotation.</title>
        <authorList>
            <consortium name="The Broad Institute Genomics Platform"/>
            <consortium name="The Broad Institute Genome Sequencing Center for Infectious Disease"/>
            <person name="Wu L."/>
            <person name="Ma J."/>
        </authorList>
    </citation>
    <scope>NUCLEOTIDE SEQUENCE [LARGE SCALE GENOMIC DNA]</scope>
    <source>
        <strain evidence="2">Q85</strain>
    </source>
</reference>
<dbReference type="RefSeq" id="WP_380940185.1">
    <property type="nucleotide sequence ID" value="NZ_JBHUFC010000003.1"/>
</dbReference>
<gene>
    <name evidence="1" type="ORF">ACFSC3_09575</name>
</gene>
<evidence type="ECO:0000313" key="2">
    <source>
        <dbReference type="Proteomes" id="UP001597283"/>
    </source>
</evidence>
<dbReference type="Gene3D" id="3.30.470.10">
    <property type="match status" value="1"/>
</dbReference>
<evidence type="ECO:0000313" key="1">
    <source>
        <dbReference type="EMBL" id="MFD1787824.1"/>
    </source>
</evidence>
<dbReference type="EMBL" id="JBHUFC010000003">
    <property type="protein sequence ID" value="MFD1787824.1"/>
    <property type="molecule type" value="Genomic_DNA"/>
</dbReference>
<organism evidence="1 2">
    <name type="scientific">Sphingomonas floccifaciens</name>
    <dbReference type="NCBI Taxonomy" id="1844115"/>
    <lineage>
        <taxon>Bacteria</taxon>
        <taxon>Pseudomonadati</taxon>
        <taxon>Pseudomonadota</taxon>
        <taxon>Alphaproteobacteria</taxon>
        <taxon>Sphingomonadales</taxon>
        <taxon>Sphingomonadaceae</taxon>
        <taxon>Sphingomonas</taxon>
    </lineage>
</organism>
<dbReference type="InterPro" id="IPR043131">
    <property type="entry name" value="BCAT-like_N"/>
</dbReference>
<sequence>MSDATPPAAHPRDLSATMAFDPMVGLADLEAHLTTLKDEATLLGYPFDRHGVRNELQAATFRLREAAAVELVLSPSGAIAIVATTNR</sequence>
<keyword evidence="2" id="KW-1185">Reference proteome</keyword>
<name>A0ABW4NE75_9SPHN</name>
<accession>A0ABW4NE75</accession>